<dbReference type="Gene3D" id="2.60.40.2970">
    <property type="match status" value="1"/>
</dbReference>
<dbReference type="Pfam" id="PF14521">
    <property type="entry name" value="Aspzincin_M35"/>
    <property type="match status" value="1"/>
</dbReference>
<keyword evidence="3" id="KW-0378">Hydrolase</keyword>
<evidence type="ECO:0000313" key="4">
    <source>
        <dbReference type="Proteomes" id="UP000030108"/>
    </source>
</evidence>
<dbReference type="InterPro" id="IPR024079">
    <property type="entry name" value="MetalloPept_cat_dom_sf"/>
</dbReference>
<feature type="chain" id="PRO_5001980896" evidence="1">
    <location>
        <begin position="20"/>
        <end position="368"/>
    </location>
</feature>
<dbReference type="GO" id="GO:0004222">
    <property type="term" value="F:metalloendopeptidase activity"/>
    <property type="evidence" value="ECO:0007669"/>
    <property type="project" value="InterPro"/>
</dbReference>
<keyword evidence="1" id="KW-0732">Signal</keyword>
<keyword evidence="3" id="KW-0482">Metalloprotease</keyword>
<protein>
    <submittedName>
        <fullName evidence="3">Deuterolysin M35 metalloprotease, putative</fullName>
    </submittedName>
</protein>
<comment type="caution">
    <text evidence="3">The sequence shown here is derived from an EMBL/GenBank/DDBJ whole genome shotgun (WGS) entry which is preliminary data.</text>
</comment>
<dbReference type="AlphaFoldDB" id="A0A0A1UHZ6"/>
<dbReference type="EMBL" id="JATN01000321">
    <property type="protein sequence ID" value="EUC58574.1"/>
    <property type="molecule type" value="Genomic_DNA"/>
</dbReference>
<dbReference type="GO" id="GO:0006508">
    <property type="term" value="P:proteolysis"/>
    <property type="evidence" value="ECO:0007669"/>
    <property type="project" value="UniProtKB-KW"/>
</dbReference>
<dbReference type="SUPFAM" id="SSF55486">
    <property type="entry name" value="Metalloproteases ('zincins'), catalytic domain"/>
    <property type="match status" value="1"/>
</dbReference>
<evidence type="ECO:0000256" key="1">
    <source>
        <dbReference type="SAM" id="SignalP"/>
    </source>
</evidence>
<sequence>MMAAVGTLFLSLLISQAYATPTYPLELLVSVPKSGATSVTAKATLKNNGDTILKLFNDPRSILSKITHFGVKSTIFEIVKEPDVTSVPCKPHFKGVSVIFDPLQALKSTNSLDFTVLKPGQTIEVDYDLKRSYDFAHCGPGSYNIKAFHSFYHVGDSGALLQTIKASTHMSQPHVVTTSRPTSTLRKSNSFRKRDLYFKSCTDDESFQIADAAILADELVEHAKNELDALVAKKARSRYQTWFGHYDQLRLHIVKQHFLHLPKKATTFTYDCGACRSKFGSAKAWMHAYIQTHPNSHLSTRKLYLCESFWKIPRNTVGSKPGLFINALSRLPENGGTTDYYITPSEIEELALENPEGTVQNSESHRRL</sequence>
<name>A0A0A1UHZ6_9AGAM</name>
<dbReference type="OrthoDB" id="3310991at2759"/>
<reference evidence="4" key="1">
    <citation type="journal article" date="2014" name="Genome Announc.">
        <title>Draft genome sequence of the plant-pathogenic soil fungus Rhizoctonia solani anastomosis group 3 strain Rhs1AP.</title>
        <authorList>
            <person name="Cubeta M.A."/>
            <person name="Thomas E."/>
            <person name="Dean R.A."/>
            <person name="Jabaji S."/>
            <person name="Neate S.M."/>
            <person name="Tavantzis S."/>
            <person name="Toda T."/>
            <person name="Vilgalys R."/>
            <person name="Bharathan N."/>
            <person name="Fedorova-Abrams N."/>
            <person name="Pakala S.B."/>
            <person name="Pakala S.M."/>
            <person name="Zafar N."/>
            <person name="Joardar V."/>
            <person name="Losada L."/>
            <person name="Nierman W.C."/>
        </authorList>
    </citation>
    <scope>NUCLEOTIDE SEQUENCE [LARGE SCALE GENOMIC DNA]</scope>
    <source>
        <strain evidence="4">AG-3</strain>
    </source>
</reference>
<dbReference type="Gene3D" id="3.40.390.10">
    <property type="entry name" value="Collagenase (Catalytic Domain)"/>
    <property type="match status" value="1"/>
</dbReference>
<dbReference type="Proteomes" id="UP000030108">
    <property type="component" value="Unassembled WGS sequence"/>
</dbReference>
<accession>A0A0A1UHZ6</accession>
<evidence type="ECO:0000259" key="2">
    <source>
        <dbReference type="Pfam" id="PF14521"/>
    </source>
</evidence>
<keyword evidence="3" id="KW-0645">Protease</keyword>
<feature type="signal peptide" evidence="1">
    <location>
        <begin position="1"/>
        <end position="19"/>
    </location>
</feature>
<feature type="domain" description="Lysine-specific metallo-endopeptidase" evidence="2">
    <location>
        <begin position="232"/>
        <end position="366"/>
    </location>
</feature>
<proteinExistence type="predicted"/>
<dbReference type="InterPro" id="IPR029463">
    <property type="entry name" value="Lys_MEP"/>
</dbReference>
<gene>
    <name evidence="3" type="ORF">RSOL_265290</name>
</gene>
<evidence type="ECO:0000313" key="3">
    <source>
        <dbReference type="EMBL" id="EUC58574.1"/>
    </source>
</evidence>
<organism evidence="3 4">
    <name type="scientific">Rhizoctonia solani AG-3 Rhs1AP</name>
    <dbReference type="NCBI Taxonomy" id="1086054"/>
    <lineage>
        <taxon>Eukaryota</taxon>
        <taxon>Fungi</taxon>
        <taxon>Dikarya</taxon>
        <taxon>Basidiomycota</taxon>
        <taxon>Agaricomycotina</taxon>
        <taxon>Agaricomycetes</taxon>
        <taxon>Cantharellales</taxon>
        <taxon>Ceratobasidiaceae</taxon>
        <taxon>Rhizoctonia</taxon>
    </lineage>
</organism>